<gene>
    <name evidence="2" type="ORF">GOB84_02895</name>
</gene>
<sequence>MHMLAASLSGIALAMVVSLVTPHYAPAAFVVAVIYTVLGLLSSWITIHEVISD</sequence>
<proteinExistence type="predicted"/>
<keyword evidence="1" id="KW-0472">Membrane</keyword>
<protein>
    <submittedName>
        <fullName evidence="2">Uncharacterized protein</fullName>
    </submittedName>
</protein>
<dbReference type="RefSeq" id="WP_173576129.1">
    <property type="nucleotide sequence ID" value="NZ_WOSW01000003.1"/>
</dbReference>
<keyword evidence="1" id="KW-0812">Transmembrane</keyword>
<accession>A0ABX0K5E2</accession>
<name>A0ABX0K5E2_9PROT</name>
<feature type="transmembrane region" description="Helical" evidence="1">
    <location>
        <begin position="28"/>
        <end position="47"/>
    </location>
</feature>
<evidence type="ECO:0000313" key="3">
    <source>
        <dbReference type="Proteomes" id="UP000615326"/>
    </source>
</evidence>
<keyword evidence="1" id="KW-1133">Transmembrane helix</keyword>
<keyword evidence="3" id="KW-1185">Reference proteome</keyword>
<dbReference type="Proteomes" id="UP000615326">
    <property type="component" value="Unassembled WGS sequence"/>
</dbReference>
<reference evidence="2 3" key="1">
    <citation type="journal article" date="2020" name="Int. J. Syst. Evol. Microbiol.">
        <title>Novel acetic acid bacteria from cider fermentations: Acetobacter conturbans sp. nov. and Acetobacter fallax sp. nov.</title>
        <authorList>
            <person name="Sombolestani A.S."/>
            <person name="Cleenwerck I."/>
            <person name="Cnockaert M."/>
            <person name="Borremans W."/>
            <person name="Wieme A.D."/>
            <person name="De Vuyst L."/>
            <person name="Vandamme P."/>
        </authorList>
    </citation>
    <scope>NUCLEOTIDE SEQUENCE [LARGE SCALE GENOMIC DNA]</scope>
    <source>
        <strain evidence="2 3">LMG 1637</strain>
    </source>
</reference>
<evidence type="ECO:0000256" key="1">
    <source>
        <dbReference type="SAM" id="Phobius"/>
    </source>
</evidence>
<dbReference type="EMBL" id="WOSW01000003">
    <property type="protein sequence ID" value="NHO31519.1"/>
    <property type="molecule type" value="Genomic_DNA"/>
</dbReference>
<evidence type="ECO:0000313" key="2">
    <source>
        <dbReference type="EMBL" id="NHO31519.1"/>
    </source>
</evidence>
<organism evidence="2 3">
    <name type="scientific">Acetobacter fallax</name>
    <dbReference type="NCBI Taxonomy" id="1737473"/>
    <lineage>
        <taxon>Bacteria</taxon>
        <taxon>Pseudomonadati</taxon>
        <taxon>Pseudomonadota</taxon>
        <taxon>Alphaproteobacteria</taxon>
        <taxon>Acetobacterales</taxon>
        <taxon>Acetobacteraceae</taxon>
        <taxon>Acetobacter</taxon>
    </lineage>
</organism>
<comment type="caution">
    <text evidence="2">The sequence shown here is derived from an EMBL/GenBank/DDBJ whole genome shotgun (WGS) entry which is preliminary data.</text>
</comment>